<keyword id="KW-0903">Direct protein sequencing</keyword>
<name>Q7M1G5_AVESA</name>
<organism evidence="1">
    <name type="scientific">Avena sativa</name>
    <name type="common">Oat</name>
    <dbReference type="NCBI Taxonomy" id="4498"/>
    <lineage>
        <taxon>Eukaryota</taxon>
        <taxon>Viridiplantae</taxon>
        <taxon>Streptophyta</taxon>
        <taxon>Embryophyta</taxon>
        <taxon>Tracheophyta</taxon>
        <taxon>Spermatophyta</taxon>
        <taxon>Magnoliopsida</taxon>
        <taxon>Liliopsida</taxon>
        <taxon>Poales</taxon>
        <taxon>Poaceae</taxon>
        <taxon>BOP clade</taxon>
        <taxon>Pooideae</taxon>
        <taxon>Poodae</taxon>
        <taxon>Poeae</taxon>
        <taxon>Poeae Chloroplast Group 1 (Aveneae type)</taxon>
        <taxon>Aveninae</taxon>
        <taxon>Avena</taxon>
    </lineage>
</organism>
<dbReference type="PIR" id="S33803">
    <property type="entry name" value="S33803"/>
</dbReference>
<protein>
    <submittedName>
        <fullName evidence="1">Chaperone, TCP1-related</fullName>
    </submittedName>
</protein>
<sequence>ALESGKQKKPQQVK</sequence>
<evidence type="ECO:0000313" key="1">
    <source>
        <dbReference type="PIR" id="S33803"/>
    </source>
</evidence>
<reference evidence="1" key="1">
    <citation type="journal article" date="1993" name="Nature">
        <title>A TCP1-related molecular chaperone from plants refolds phytochrome to its photoreversible form.</title>
        <authorList>
            <person name="Mummert E."/>
            <person name="Grimm R."/>
            <person name="Speth V."/>
            <person name="Eckerskorn C."/>
            <person name="Schiltz E."/>
            <person name="Gatenby A.A."/>
            <person name="Schafer E."/>
        </authorList>
    </citation>
    <scope>PROTEIN SEQUENCE</scope>
</reference>
<proteinExistence type="evidence at protein level"/>
<accession>Q7M1G5</accession>